<protein>
    <submittedName>
        <fullName evidence="1">DUF2240 family protein</fullName>
    </submittedName>
</protein>
<accession>A0ABT4IPH9</accession>
<keyword evidence="2" id="KW-1185">Reference proteome</keyword>
<evidence type="ECO:0000313" key="1">
    <source>
        <dbReference type="EMBL" id="MCZ0863239.1"/>
    </source>
</evidence>
<dbReference type="EMBL" id="JAPTGC010000012">
    <property type="protein sequence ID" value="MCZ0863239.1"/>
    <property type="molecule type" value="Genomic_DNA"/>
</dbReference>
<reference evidence="1" key="1">
    <citation type="submission" date="2022-12" db="EMBL/GenBank/DDBJ databases">
        <title>Isolation and characterisation of novel Methanocorpusculum spp. from native Australian herbivores indicates the genus is ancestrally host-associated.</title>
        <authorList>
            <person name="Volmer J.G."/>
            <person name="Soo R.M."/>
            <person name="Evans P.N."/>
            <person name="Hoedt E.C."/>
            <person name="Astorga Alsina A.L."/>
            <person name="Woodcroft B.J."/>
            <person name="Tyson G.W."/>
            <person name="Hugenholtz P."/>
            <person name="Morrison M."/>
        </authorList>
    </citation>
    <scope>NUCLEOTIDE SEQUENCE</scope>
    <source>
        <strain evidence="1">CW153</strain>
    </source>
</reference>
<organism evidence="1 2">
    <name type="scientific">Methanocorpusculum vombati</name>
    <dbReference type="NCBI Taxonomy" id="3002864"/>
    <lineage>
        <taxon>Archaea</taxon>
        <taxon>Methanobacteriati</taxon>
        <taxon>Methanobacteriota</taxon>
        <taxon>Stenosarchaea group</taxon>
        <taxon>Methanomicrobia</taxon>
        <taxon>Methanomicrobiales</taxon>
        <taxon>Methanocorpusculaceae</taxon>
        <taxon>Methanocorpusculum</taxon>
    </lineage>
</organism>
<dbReference type="RefSeq" id="WP_268923501.1">
    <property type="nucleotide sequence ID" value="NZ_JAPTGC010000012.1"/>
</dbReference>
<dbReference type="InterPro" id="IPR018716">
    <property type="entry name" value="DUF2240"/>
</dbReference>
<name>A0ABT4IPH9_9EURY</name>
<dbReference type="Proteomes" id="UP001141336">
    <property type="component" value="Unassembled WGS sequence"/>
</dbReference>
<dbReference type="Pfam" id="PF09999">
    <property type="entry name" value="DUF2240"/>
    <property type="match status" value="1"/>
</dbReference>
<proteinExistence type="predicted"/>
<evidence type="ECO:0000313" key="2">
    <source>
        <dbReference type="Proteomes" id="UP001141336"/>
    </source>
</evidence>
<comment type="caution">
    <text evidence="1">The sequence shown here is derived from an EMBL/GenBank/DDBJ whole genome shotgun (WGS) entry which is preliminary data.</text>
</comment>
<gene>
    <name evidence="1" type="ORF">O0S09_08265</name>
</gene>
<sequence>MNELETTVAAPFRHGRKERLSKMELVFYYVQDKRWMSQDQAKKLIDLAAKRGLLSKEGEENIYRCTSSLADVTIPLGFRPGDGIFAETAEEQDPVEALIDAIAAATGKARKDLAAEMQEISGHFDNLLVPEASVILLAKKYKVSTESYIPALRAAMREGQ</sequence>